<name>A0A6J6L693_9ZZZZ</name>
<dbReference type="Gene3D" id="2.30.30.940">
    <property type="match status" value="1"/>
</dbReference>
<evidence type="ECO:0000256" key="5">
    <source>
        <dbReference type="ARBA" id="ARBA00022806"/>
    </source>
</evidence>
<dbReference type="GO" id="GO:0006310">
    <property type="term" value="P:DNA recombination"/>
    <property type="evidence" value="ECO:0007669"/>
    <property type="project" value="InterPro"/>
</dbReference>
<keyword evidence="8" id="KW-0238">DNA-binding</keyword>
<evidence type="ECO:0000313" key="12">
    <source>
        <dbReference type="EMBL" id="CAB4656678.1"/>
    </source>
</evidence>
<evidence type="ECO:0000256" key="1">
    <source>
        <dbReference type="ARBA" id="ARBA00022722"/>
    </source>
</evidence>
<dbReference type="Pfam" id="PF13245">
    <property type="entry name" value="AAA_19"/>
    <property type="match status" value="1"/>
</dbReference>
<dbReference type="CDD" id="cd18809">
    <property type="entry name" value="SF1_C_RecD"/>
    <property type="match status" value="1"/>
</dbReference>
<keyword evidence="4" id="KW-0378">Hydrolase</keyword>
<dbReference type="HAMAP" id="MF_01487">
    <property type="entry name" value="RecD"/>
    <property type="match status" value="1"/>
</dbReference>
<dbReference type="InterPro" id="IPR050534">
    <property type="entry name" value="Coronavir_polyprotein_1ab"/>
</dbReference>
<dbReference type="GO" id="GO:0003677">
    <property type="term" value="F:DNA binding"/>
    <property type="evidence" value="ECO:0007669"/>
    <property type="project" value="UniProtKB-KW"/>
</dbReference>
<keyword evidence="2" id="KW-0547">Nucleotide-binding</keyword>
<dbReference type="NCBIfam" id="TIGR01447">
    <property type="entry name" value="recD"/>
    <property type="match status" value="1"/>
</dbReference>
<keyword evidence="1" id="KW-0540">Nuclease</keyword>
<dbReference type="GO" id="GO:0006302">
    <property type="term" value="P:double-strand break repair"/>
    <property type="evidence" value="ECO:0007669"/>
    <property type="project" value="InterPro"/>
</dbReference>
<sequence>MRNHSRFQSLIKEEFVSVVDLHAVDALIDLAQPKTALAAEVVAVLAMAIGAGRDGNTCIDIEALPKLPVVAGVSWPTSAKAWKSLLSSCTELVRNSSQPETSPRHPFVLDDTRLYIARSYEEERAVVNHLVRLHAGGQLTVVLGGPGTGKTTYISGELITMFSGEGADDIKLSLVAPTGKAARRMRQSLMRALARSSAPEEVVKKILDAADSQTVHKLLGMSPRRAQRYKFNSDPKSRLKCNLLIVDEASMMSLSLMYHLLEALEDGAKVWLVGDPDQLASVDAGTVLGDISQVTEPVGSRFHSSFVPRTVQHRYPEASRINRLVKCVRNAQSQKDIDLFLEILAETSPDVSWIDPKVQKDDLKKLTQLVIDNANAVAVLAEAGKSAEALATLASVQILCANREGAMGVAGWNRSIQRAVKGSASHPFYFGRPVMINKNDDSLQLANGDVGVVCNIGGSRKVAFEGLEKPVEIPVNSLPSVDTVHGLTIHKSQGSEYTHAVVVLPAQQSKILTRELLYTAISRPTEQLTIIATAEALAYAINNPIRRSTGLVTALRAD</sequence>
<organism evidence="12">
    <name type="scientific">freshwater metagenome</name>
    <dbReference type="NCBI Taxonomy" id="449393"/>
    <lineage>
        <taxon>unclassified sequences</taxon>
        <taxon>metagenomes</taxon>
        <taxon>ecological metagenomes</taxon>
    </lineage>
</organism>
<feature type="domain" description="UvrD-like helicase C-terminal" evidence="11">
    <location>
        <begin position="487"/>
        <end position="531"/>
    </location>
</feature>
<dbReference type="EMBL" id="CAEZWJ010000026">
    <property type="protein sequence ID" value="CAB4656678.1"/>
    <property type="molecule type" value="Genomic_DNA"/>
</dbReference>
<keyword evidence="6" id="KW-0269">Exonuclease</keyword>
<dbReference type="GO" id="GO:0017116">
    <property type="term" value="F:single-stranded DNA helicase activity"/>
    <property type="evidence" value="ECO:0007669"/>
    <property type="project" value="TreeGrafter"/>
</dbReference>
<protein>
    <submittedName>
        <fullName evidence="12">Unannotated protein</fullName>
    </submittedName>
</protein>
<dbReference type="CDD" id="cd17933">
    <property type="entry name" value="DEXSc_RecD-like"/>
    <property type="match status" value="1"/>
</dbReference>
<dbReference type="InterPro" id="IPR006344">
    <property type="entry name" value="RecD"/>
</dbReference>
<dbReference type="PANTHER" id="PTHR43788">
    <property type="entry name" value="DNA2/NAM7 HELICASE FAMILY MEMBER"/>
    <property type="match status" value="1"/>
</dbReference>
<keyword evidence="7" id="KW-0067">ATP-binding</keyword>
<dbReference type="InterPro" id="IPR027417">
    <property type="entry name" value="P-loop_NTPase"/>
</dbReference>
<dbReference type="Pfam" id="PF13538">
    <property type="entry name" value="UvrD_C_2"/>
    <property type="match status" value="1"/>
</dbReference>
<keyword evidence="9" id="KW-0234">DNA repair</keyword>
<evidence type="ECO:0000256" key="8">
    <source>
        <dbReference type="ARBA" id="ARBA00023125"/>
    </source>
</evidence>
<keyword evidence="3" id="KW-0227">DNA damage</keyword>
<dbReference type="InterPro" id="IPR041851">
    <property type="entry name" value="RecD_N_sf"/>
</dbReference>
<reference evidence="12" key="1">
    <citation type="submission" date="2020-05" db="EMBL/GenBank/DDBJ databases">
        <authorList>
            <person name="Chiriac C."/>
            <person name="Salcher M."/>
            <person name="Ghai R."/>
            <person name="Kavagutti S V."/>
        </authorList>
    </citation>
    <scope>NUCLEOTIDE SEQUENCE</scope>
</reference>
<accession>A0A6J6L693</accession>
<dbReference type="Gene3D" id="3.40.50.300">
    <property type="entry name" value="P-loop containing nucleotide triphosphate hydrolases"/>
    <property type="match status" value="2"/>
</dbReference>
<dbReference type="GO" id="GO:0009338">
    <property type="term" value="C:exodeoxyribonuclease V complex"/>
    <property type="evidence" value="ECO:0007669"/>
    <property type="project" value="InterPro"/>
</dbReference>
<dbReference type="GO" id="GO:0008854">
    <property type="term" value="F:exodeoxyribonuclease V activity"/>
    <property type="evidence" value="ECO:0007669"/>
    <property type="project" value="InterPro"/>
</dbReference>
<evidence type="ECO:0000256" key="2">
    <source>
        <dbReference type="ARBA" id="ARBA00022741"/>
    </source>
</evidence>
<dbReference type="AlphaFoldDB" id="A0A6J6L693"/>
<dbReference type="PANTHER" id="PTHR43788:SF6">
    <property type="entry name" value="DNA HELICASE B"/>
    <property type="match status" value="1"/>
</dbReference>
<gene>
    <name evidence="12" type="ORF">UFOPK2214_00954</name>
</gene>
<evidence type="ECO:0000256" key="4">
    <source>
        <dbReference type="ARBA" id="ARBA00022801"/>
    </source>
</evidence>
<evidence type="ECO:0000256" key="3">
    <source>
        <dbReference type="ARBA" id="ARBA00022763"/>
    </source>
</evidence>
<dbReference type="InterPro" id="IPR027785">
    <property type="entry name" value="UvrD-like_helicase_C"/>
</dbReference>
<keyword evidence="10" id="KW-0413">Isomerase</keyword>
<dbReference type="GO" id="GO:0005524">
    <property type="term" value="F:ATP binding"/>
    <property type="evidence" value="ECO:0007669"/>
    <property type="project" value="UniProtKB-KW"/>
</dbReference>
<evidence type="ECO:0000256" key="10">
    <source>
        <dbReference type="ARBA" id="ARBA00023235"/>
    </source>
</evidence>
<proteinExistence type="inferred from homology"/>
<evidence type="ECO:0000259" key="11">
    <source>
        <dbReference type="Pfam" id="PF13538"/>
    </source>
</evidence>
<evidence type="ECO:0000256" key="9">
    <source>
        <dbReference type="ARBA" id="ARBA00023204"/>
    </source>
</evidence>
<dbReference type="SUPFAM" id="SSF52540">
    <property type="entry name" value="P-loop containing nucleoside triphosphate hydrolases"/>
    <property type="match status" value="2"/>
</dbReference>
<evidence type="ECO:0000256" key="7">
    <source>
        <dbReference type="ARBA" id="ARBA00022840"/>
    </source>
</evidence>
<keyword evidence="5" id="KW-0347">Helicase</keyword>
<evidence type="ECO:0000256" key="6">
    <source>
        <dbReference type="ARBA" id="ARBA00022839"/>
    </source>
</evidence>
<dbReference type="Gene3D" id="1.10.10.1020">
    <property type="entry name" value="RecBCD complex, subunit RecD, N-terminal domain"/>
    <property type="match status" value="1"/>
</dbReference>